<name>A0A8J2SY60_9STRA</name>
<dbReference type="AlphaFoldDB" id="A0A8J2SY60"/>
<reference evidence="1" key="1">
    <citation type="submission" date="2021-11" db="EMBL/GenBank/DDBJ databases">
        <authorList>
            <consortium name="Genoscope - CEA"/>
            <person name="William W."/>
        </authorList>
    </citation>
    <scope>NUCLEOTIDE SEQUENCE</scope>
</reference>
<protein>
    <submittedName>
        <fullName evidence="1">Uncharacterized protein</fullName>
    </submittedName>
</protein>
<keyword evidence="2" id="KW-1185">Reference proteome</keyword>
<evidence type="ECO:0000313" key="1">
    <source>
        <dbReference type="EMBL" id="CAH0377203.1"/>
    </source>
</evidence>
<comment type="caution">
    <text evidence="1">The sequence shown here is derived from an EMBL/GenBank/DDBJ whole genome shotgun (WGS) entry which is preliminary data.</text>
</comment>
<accession>A0A8J2SY60</accession>
<proteinExistence type="predicted"/>
<dbReference type="EMBL" id="CAKKNE010000005">
    <property type="protein sequence ID" value="CAH0377203.1"/>
    <property type="molecule type" value="Genomic_DNA"/>
</dbReference>
<sequence>MAALSLSLRCWGVRPSSFPPPACFAALAWALARSISRWLPRVIVALNRCRGYVKCRDDGVLRAETAWRLLTPCRGPPEASLLVYESLAAPSNNTCGLFCICYR</sequence>
<dbReference type="Proteomes" id="UP000789595">
    <property type="component" value="Unassembled WGS sequence"/>
</dbReference>
<organism evidence="1 2">
    <name type="scientific">Pelagomonas calceolata</name>
    <dbReference type="NCBI Taxonomy" id="35677"/>
    <lineage>
        <taxon>Eukaryota</taxon>
        <taxon>Sar</taxon>
        <taxon>Stramenopiles</taxon>
        <taxon>Ochrophyta</taxon>
        <taxon>Pelagophyceae</taxon>
        <taxon>Pelagomonadales</taxon>
        <taxon>Pelagomonadaceae</taxon>
        <taxon>Pelagomonas</taxon>
    </lineage>
</organism>
<gene>
    <name evidence="1" type="ORF">PECAL_5P17740</name>
</gene>
<evidence type="ECO:0000313" key="2">
    <source>
        <dbReference type="Proteomes" id="UP000789595"/>
    </source>
</evidence>